<protein>
    <submittedName>
        <fullName evidence="3">EpsI family protein</fullName>
    </submittedName>
</protein>
<dbReference type="Proteomes" id="UP000444318">
    <property type="component" value="Unassembled WGS sequence"/>
</dbReference>
<feature type="signal peptide" evidence="1">
    <location>
        <begin position="1"/>
        <end position="24"/>
    </location>
</feature>
<dbReference type="InterPro" id="IPR054653">
    <property type="entry name" value="EpsI_type_B_pred"/>
</dbReference>
<name>A0A843SAQ4_9BURK</name>
<dbReference type="AlphaFoldDB" id="A0A843SAQ4"/>
<sequence length="227" mass="24937">MNKSIVTGVVLCGLMVLTSWTAQAVKPTTRLSDLHQKIVLADVIPTSFGGWTEDVNQVSAVINPQVDAEIKKIYAQTLSRTYVNKEGERIMLSIAYGTDQRDNLAVHYPEGCYGAQGFNVSPVHYESMSSRTGEIPATRLVASLNNRVEPITYWIVVGEKAVRNSWELKKARLSYALDGLIPDATLIRVSSINADSAVAYRLQQGFVDEMLAAVSPTMRAHFSGHAH</sequence>
<feature type="chain" id="PRO_5032372621" evidence="1">
    <location>
        <begin position="25"/>
        <end position="227"/>
    </location>
</feature>
<keyword evidence="4" id="KW-1185">Reference proteome</keyword>
<evidence type="ECO:0000256" key="1">
    <source>
        <dbReference type="SAM" id="SignalP"/>
    </source>
</evidence>
<accession>A0A843SAQ4</accession>
<dbReference type="NCBIfam" id="NF045609">
    <property type="entry name" value="EpsI_type_B"/>
    <property type="match status" value="1"/>
</dbReference>
<evidence type="ECO:0000313" key="3">
    <source>
        <dbReference type="EMBL" id="MQA20002.1"/>
    </source>
</evidence>
<dbReference type="Pfam" id="PF11984">
    <property type="entry name" value="DUF3485"/>
    <property type="match status" value="1"/>
</dbReference>
<dbReference type="InterPro" id="IPR014263">
    <property type="entry name" value="Methanolan_biosynth_EpsI"/>
</dbReference>
<reference evidence="3 4" key="1">
    <citation type="submission" date="2019-10" db="EMBL/GenBank/DDBJ databases">
        <title>Two novel species isolated from a subtropical stream in China.</title>
        <authorList>
            <person name="Lu H."/>
        </authorList>
    </citation>
    <scope>NUCLEOTIDE SEQUENCE [LARGE SCALE GENOMIC DNA]</scope>
    <source>
        <strain evidence="3 4">FT103W</strain>
    </source>
</reference>
<gene>
    <name evidence="3" type="primary">epsI</name>
    <name evidence="3" type="ORF">GEV01_10835</name>
</gene>
<dbReference type="EMBL" id="WHUF01000003">
    <property type="protein sequence ID" value="MQA20002.1"/>
    <property type="molecule type" value="Genomic_DNA"/>
</dbReference>
<keyword evidence="1" id="KW-0732">Signal</keyword>
<comment type="caution">
    <text evidence="3">The sequence shown here is derived from an EMBL/GenBank/DDBJ whole genome shotgun (WGS) entry which is preliminary data.</text>
</comment>
<dbReference type="RefSeq" id="WP_152804209.1">
    <property type="nucleotide sequence ID" value="NZ_WHUF01000003.1"/>
</dbReference>
<proteinExistence type="predicted"/>
<feature type="domain" description="Methanolan biosynthesis EpsI" evidence="2">
    <location>
        <begin position="10"/>
        <end position="216"/>
    </location>
</feature>
<dbReference type="NCBIfam" id="TIGR02914">
    <property type="entry name" value="EpsI_fam"/>
    <property type="match status" value="1"/>
</dbReference>
<organism evidence="3 4">
    <name type="scientific">Rugamonas rivuli</name>
    <dbReference type="NCBI Taxonomy" id="2743358"/>
    <lineage>
        <taxon>Bacteria</taxon>
        <taxon>Pseudomonadati</taxon>
        <taxon>Pseudomonadota</taxon>
        <taxon>Betaproteobacteria</taxon>
        <taxon>Burkholderiales</taxon>
        <taxon>Oxalobacteraceae</taxon>
        <taxon>Telluria group</taxon>
        <taxon>Rugamonas</taxon>
    </lineage>
</organism>
<evidence type="ECO:0000259" key="2">
    <source>
        <dbReference type="Pfam" id="PF11984"/>
    </source>
</evidence>
<evidence type="ECO:0000313" key="4">
    <source>
        <dbReference type="Proteomes" id="UP000444318"/>
    </source>
</evidence>